<dbReference type="EMBL" id="VMSJ01000003">
    <property type="protein sequence ID" value="TVT27808.1"/>
    <property type="molecule type" value="Genomic_DNA"/>
</dbReference>
<accession>A0A558AU71</accession>
<evidence type="ECO:0000313" key="2">
    <source>
        <dbReference type="EMBL" id="TVT27808.1"/>
    </source>
</evidence>
<feature type="transmembrane region" description="Helical" evidence="1">
    <location>
        <begin position="79"/>
        <end position="102"/>
    </location>
</feature>
<name>A0A558AU71_9STAP</name>
<dbReference type="Proteomes" id="UP000315103">
    <property type="component" value="Unassembled WGS sequence"/>
</dbReference>
<keyword evidence="1" id="KW-1133">Transmembrane helix</keyword>
<dbReference type="RefSeq" id="WP_145288856.1">
    <property type="nucleotide sequence ID" value="NZ_VMSJ01000003.1"/>
</dbReference>
<sequence length="136" mass="15014">MGKIITSGLVTGVISGMLLLLVCAYVEFAAEMELATLLLNVDFVYGGSFGIVLEVLLHLAVSVILATVLKWLYVYKKNLYMPGMVTIGAVTTLLYFILSALSVQDLELYGYIGFTLWVILHIGYLEALHLMFRLGM</sequence>
<feature type="transmembrane region" description="Helical" evidence="1">
    <location>
        <begin position="48"/>
        <end position="72"/>
    </location>
</feature>
<keyword evidence="1" id="KW-0812">Transmembrane</keyword>
<keyword evidence="1" id="KW-0472">Membrane</keyword>
<keyword evidence="3" id="KW-1185">Reference proteome</keyword>
<evidence type="ECO:0000313" key="3">
    <source>
        <dbReference type="Proteomes" id="UP000315103"/>
    </source>
</evidence>
<comment type="caution">
    <text evidence="2">The sequence shown here is derived from an EMBL/GenBank/DDBJ whole genome shotgun (WGS) entry which is preliminary data.</text>
</comment>
<evidence type="ECO:0000256" key="1">
    <source>
        <dbReference type="SAM" id="Phobius"/>
    </source>
</evidence>
<feature type="transmembrane region" description="Helical" evidence="1">
    <location>
        <begin position="108"/>
        <end position="132"/>
    </location>
</feature>
<dbReference type="OrthoDB" id="2418166at2"/>
<protein>
    <submittedName>
        <fullName evidence="2">Uncharacterized protein</fullName>
    </submittedName>
</protein>
<feature type="transmembrane region" description="Helical" evidence="1">
    <location>
        <begin position="7"/>
        <end position="28"/>
    </location>
</feature>
<organism evidence="2 3">
    <name type="scientific">Salinicoccus cyprini</name>
    <dbReference type="NCBI Taxonomy" id="2493691"/>
    <lineage>
        <taxon>Bacteria</taxon>
        <taxon>Bacillati</taxon>
        <taxon>Bacillota</taxon>
        <taxon>Bacilli</taxon>
        <taxon>Bacillales</taxon>
        <taxon>Staphylococcaceae</taxon>
        <taxon>Salinicoccus</taxon>
    </lineage>
</organism>
<dbReference type="AlphaFoldDB" id="A0A558AU71"/>
<proteinExistence type="predicted"/>
<gene>
    <name evidence="2" type="ORF">FO441_08875</name>
</gene>
<reference evidence="2 3" key="1">
    <citation type="submission" date="2019-07" db="EMBL/GenBank/DDBJ databases">
        <title>Salinicoccus cyprini sp. nov., isolated from gastro-intestinal tract of mirror carp, Cyprinus carpio var. specularis, collected from Gobind Sagar Reservoir, Himachal Pradesh, India.</title>
        <authorList>
            <person name="Talwar C."/>
            <person name="Singh A.K."/>
            <person name="Lal R."/>
            <person name="Negi R.K."/>
        </authorList>
    </citation>
    <scope>NUCLEOTIDE SEQUENCE [LARGE SCALE GENOMIC DNA]</scope>
    <source>
        <strain evidence="2 3">CT19</strain>
    </source>
</reference>